<reference evidence="7" key="1">
    <citation type="journal article" date="2021" name="PeerJ">
        <title>Extensive microbial diversity within the chicken gut microbiome revealed by metagenomics and culture.</title>
        <authorList>
            <person name="Gilroy R."/>
            <person name="Ravi A."/>
            <person name="Getino M."/>
            <person name="Pursley I."/>
            <person name="Horton D.L."/>
            <person name="Alikhan N.F."/>
            <person name="Baker D."/>
            <person name="Gharbi K."/>
            <person name="Hall N."/>
            <person name="Watson M."/>
            <person name="Adriaenssens E.M."/>
            <person name="Foster-Nyarko E."/>
            <person name="Jarju S."/>
            <person name="Secka A."/>
            <person name="Antonio M."/>
            <person name="Oren A."/>
            <person name="Chaudhuri R.R."/>
            <person name="La Ragione R."/>
            <person name="Hildebrand F."/>
            <person name="Pallen M.J."/>
        </authorList>
    </citation>
    <scope>NUCLEOTIDE SEQUENCE</scope>
    <source>
        <strain evidence="7">CHK188-4685</strain>
    </source>
</reference>
<feature type="transmembrane region" description="Helical" evidence="6">
    <location>
        <begin position="168"/>
        <end position="187"/>
    </location>
</feature>
<keyword evidence="5 6" id="KW-0472">Membrane</keyword>
<feature type="transmembrane region" description="Helical" evidence="6">
    <location>
        <begin position="226"/>
        <end position="247"/>
    </location>
</feature>
<evidence type="ECO:0000256" key="1">
    <source>
        <dbReference type="ARBA" id="ARBA00004141"/>
    </source>
</evidence>
<dbReference type="InterPro" id="IPR002549">
    <property type="entry name" value="AI-2E-like"/>
</dbReference>
<feature type="transmembrane region" description="Helical" evidence="6">
    <location>
        <begin position="27"/>
        <end position="45"/>
    </location>
</feature>
<comment type="caution">
    <text evidence="7">The sequence shown here is derived from an EMBL/GenBank/DDBJ whole genome shotgun (WGS) entry which is preliminary data.</text>
</comment>
<dbReference type="PANTHER" id="PTHR21716">
    <property type="entry name" value="TRANSMEMBRANE PROTEIN"/>
    <property type="match status" value="1"/>
</dbReference>
<dbReference type="Pfam" id="PF01594">
    <property type="entry name" value="AI-2E_transport"/>
    <property type="match status" value="1"/>
</dbReference>
<evidence type="ECO:0000313" key="7">
    <source>
        <dbReference type="EMBL" id="HJB08868.1"/>
    </source>
</evidence>
<evidence type="ECO:0000256" key="5">
    <source>
        <dbReference type="ARBA" id="ARBA00023136"/>
    </source>
</evidence>
<feature type="transmembrane region" description="Helical" evidence="6">
    <location>
        <begin position="285"/>
        <end position="302"/>
    </location>
</feature>
<dbReference type="AlphaFoldDB" id="A0A9D2LAE0"/>
<evidence type="ECO:0000256" key="2">
    <source>
        <dbReference type="ARBA" id="ARBA00009773"/>
    </source>
</evidence>
<dbReference type="GO" id="GO:0016020">
    <property type="term" value="C:membrane"/>
    <property type="evidence" value="ECO:0007669"/>
    <property type="project" value="UniProtKB-SubCell"/>
</dbReference>
<proteinExistence type="inferred from homology"/>
<evidence type="ECO:0000256" key="4">
    <source>
        <dbReference type="ARBA" id="ARBA00022989"/>
    </source>
</evidence>
<dbReference type="Proteomes" id="UP000886804">
    <property type="component" value="Unassembled WGS sequence"/>
</dbReference>
<comment type="subcellular location">
    <subcellularLocation>
        <location evidence="1">Membrane</location>
        <topology evidence="1">Multi-pass membrane protein</topology>
    </subcellularLocation>
</comment>
<evidence type="ECO:0000313" key="8">
    <source>
        <dbReference type="Proteomes" id="UP000886804"/>
    </source>
</evidence>
<feature type="transmembrane region" description="Helical" evidence="6">
    <location>
        <begin position="322"/>
        <end position="344"/>
    </location>
</feature>
<keyword evidence="4 6" id="KW-1133">Transmembrane helix</keyword>
<protein>
    <submittedName>
        <fullName evidence="7">AI-2E family transporter</fullName>
    </submittedName>
</protein>
<evidence type="ECO:0000256" key="6">
    <source>
        <dbReference type="SAM" id="Phobius"/>
    </source>
</evidence>
<keyword evidence="3 6" id="KW-0812">Transmembrane</keyword>
<reference evidence="7" key="2">
    <citation type="submission" date="2021-04" db="EMBL/GenBank/DDBJ databases">
        <authorList>
            <person name="Gilroy R."/>
        </authorList>
    </citation>
    <scope>NUCLEOTIDE SEQUENCE</scope>
    <source>
        <strain evidence="7">CHK188-4685</strain>
    </source>
</reference>
<feature type="transmembrane region" description="Helical" evidence="6">
    <location>
        <begin position="66"/>
        <end position="92"/>
    </location>
</feature>
<name>A0A9D2LAE0_9FIRM</name>
<evidence type="ECO:0000256" key="3">
    <source>
        <dbReference type="ARBA" id="ARBA00022692"/>
    </source>
</evidence>
<comment type="similarity">
    <text evidence="2">Belongs to the autoinducer-2 exporter (AI-2E) (TC 2.A.86) family.</text>
</comment>
<dbReference type="PANTHER" id="PTHR21716:SF68">
    <property type="entry name" value="TRANSPORT PROTEIN YTVI-RELATED"/>
    <property type="match status" value="1"/>
</dbReference>
<accession>A0A9D2LAE0</accession>
<sequence length="356" mass="39394">MEKPGKKLKKVFVILGTTAGVYAGFRYLLPLVAPFLLGYGTALFLRPSARFLSHRIQVNFRGKCRHLPVGAAGGAEFLILLLLTGCLGYWGLGKLCQEARLLTGQLPFWVEEFDRWLTNGCRAMEETFGLEEGQAADTVTAMLSRLLEWGREKAAPALMANSMTLLRLGARTLIITVVTFLAAVLSLQEMDDLRERRDRSLFRKEFALIGNRVVCTGKAWFKTQGALLFIITMVCILGMALIGNPYYIMAGIFIGVLDALPIFGTGTVLLPWCLLCLAAGNWGRALILLCLYLVCYFLREFLESRMMGGQVGLTPLETLASVYVGLQLFGFFGFILGPLGLLLIEDLVEEWVGVKK</sequence>
<gene>
    <name evidence="7" type="ORF">H9716_13580</name>
</gene>
<organism evidence="7 8">
    <name type="scientific">Candidatus Enterocloster faecavium</name>
    <dbReference type="NCBI Taxonomy" id="2838560"/>
    <lineage>
        <taxon>Bacteria</taxon>
        <taxon>Bacillati</taxon>
        <taxon>Bacillota</taxon>
        <taxon>Clostridia</taxon>
        <taxon>Lachnospirales</taxon>
        <taxon>Lachnospiraceae</taxon>
        <taxon>Enterocloster</taxon>
    </lineage>
</organism>
<dbReference type="GO" id="GO:0055085">
    <property type="term" value="P:transmembrane transport"/>
    <property type="evidence" value="ECO:0007669"/>
    <property type="project" value="TreeGrafter"/>
</dbReference>
<dbReference type="EMBL" id="DWYS01000167">
    <property type="protein sequence ID" value="HJB08868.1"/>
    <property type="molecule type" value="Genomic_DNA"/>
</dbReference>
<feature type="transmembrane region" description="Helical" evidence="6">
    <location>
        <begin position="259"/>
        <end position="278"/>
    </location>
</feature>